<dbReference type="InterPro" id="IPR006084">
    <property type="entry name" value="XPG/Rad2"/>
</dbReference>
<dbReference type="SMART" id="SM00484">
    <property type="entry name" value="XPGI"/>
    <property type="match status" value="1"/>
</dbReference>
<name>A0A2C9WP85_MANES</name>
<comment type="subcellular location">
    <subcellularLocation>
        <location evidence="2">Nucleus</location>
    </subcellularLocation>
</comment>
<keyword evidence="5" id="KW-0255">Endonuclease</keyword>
<keyword evidence="9" id="KW-0234">DNA repair</keyword>
<dbReference type="GO" id="GO:0005634">
    <property type="term" value="C:nucleus"/>
    <property type="evidence" value="ECO:0007669"/>
    <property type="project" value="UniProtKB-SubCell"/>
</dbReference>
<evidence type="ECO:0000256" key="12">
    <source>
        <dbReference type="ARBA" id="ARBA00073453"/>
    </source>
</evidence>
<evidence type="ECO:0000313" key="17">
    <source>
        <dbReference type="Proteomes" id="UP000091857"/>
    </source>
</evidence>
<evidence type="ECO:0000259" key="15">
    <source>
        <dbReference type="SMART" id="SM00485"/>
    </source>
</evidence>
<dbReference type="GO" id="GO:0046872">
    <property type="term" value="F:metal ion binding"/>
    <property type="evidence" value="ECO:0007669"/>
    <property type="project" value="UniProtKB-KW"/>
</dbReference>
<comment type="caution">
    <text evidence="16">The sequence shown here is derived from an EMBL/GenBank/DDBJ whole genome shotgun (WGS) entry which is preliminary data.</text>
</comment>
<keyword evidence="4" id="KW-0479">Metal-binding</keyword>
<dbReference type="GO" id="GO:0017108">
    <property type="term" value="F:5'-flap endonuclease activity"/>
    <property type="evidence" value="ECO:0000318"/>
    <property type="project" value="GO_Central"/>
</dbReference>
<dbReference type="Pfam" id="PF00752">
    <property type="entry name" value="XPG_N"/>
    <property type="match status" value="1"/>
</dbReference>
<comment type="cofactor">
    <cofactor evidence="1">
        <name>Mg(2+)</name>
        <dbReference type="ChEBI" id="CHEBI:18420"/>
    </cofactor>
</comment>
<keyword evidence="6" id="KW-0227">DNA damage</keyword>
<dbReference type="PRINTS" id="PR00853">
    <property type="entry name" value="XPGRADSUPER"/>
</dbReference>
<evidence type="ECO:0000256" key="7">
    <source>
        <dbReference type="ARBA" id="ARBA00022801"/>
    </source>
</evidence>
<dbReference type="GO" id="GO:0009555">
    <property type="term" value="P:pollen development"/>
    <property type="evidence" value="ECO:0000318"/>
    <property type="project" value="GO_Central"/>
</dbReference>
<evidence type="ECO:0000313" key="16">
    <source>
        <dbReference type="EMBL" id="OAY62368.1"/>
    </source>
</evidence>
<dbReference type="CDD" id="cd09869">
    <property type="entry name" value="PIN_GEN1"/>
    <property type="match status" value="1"/>
</dbReference>
<dbReference type="PANTHER" id="PTHR11081:SF59">
    <property type="entry name" value="FI23547P1"/>
    <property type="match status" value="1"/>
</dbReference>
<protein>
    <recommendedName>
        <fullName evidence="12">Flap endonuclease GEN-like 1</fullName>
    </recommendedName>
</protein>
<evidence type="ECO:0000256" key="8">
    <source>
        <dbReference type="ARBA" id="ARBA00022842"/>
    </source>
</evidence>
<sequence length="617" mass="69960">MGVRGKFWDLLKPYARPEGPDFLRDKRVAVDLSYWIVQHETAIKSYVRKPHLRLTFFRTINLFSKFGAFPVFVVDGTPSPLKSRARIARFFRSCGIDVSALPVPEEGVSVERNRAFLKSVEECVELLELFGMPVLKANGEAEALCAQLNCDGLVDACITADSDAFLFGAKCVIKCFRPNTKEPFECYQMSDIEAGLGLKRKHLIAISLLVGNDNDLNGVQGIGVDTALRFVQTFSEEEILDGLCEIGKGNNHILQGVSRLVKNVRLNPYENPANSKTSHCSFCGHPGSKRAHCKSTCEYCGTSIGEGCKKRPEGFMCNCICCDKVRKEKKQQKHENWQVKVCNKIAMEPNFPNDSIIEMYLCSNHGKFTEDNGPCLSWGNPNTDMLVDFLVFHRLWSPAYIRQRMLPMLSTIYLREKALKLEKPMLCGQYEFDSIQRVKVRYGQQSFVIKWKKAAHMVSSNVHMNTVEELDKQEEEIVENDETMSIDQLEECNVPHSYADDGCWFILTDENKDLVRGAFPGAVDRFLQEKELSESKRRKCSSLRSEGCNGKSEPEKSRAVQLNITEFYRSTKVQFHATGEDDLANNSENQDSEGSKLKRKVLSSNYPKSVRRCLLFK</sequence>
<evidence type="ECO:0000256" key="11">
    <source>
        <dbReference type="ARBA" id="ARBA00038112"/>
    </source>
</evidence>
<keyword evidence="3" id="KW-0540">Nuclease</keyword>
<dbReference type="OMA" id="RNLYFRT"/>
<keyword evidence="10" id="KW-0539">Nucleus</keyword>
<dbReference type="GO" id="GO:0009650">
    <property type="term" value="P:UV protection"/>
    <property type="evidence" value="ECO:0007669"/>
    <property type="project" value="UniProtKB-ARBA"/>
</dbReference>
<evidence type="ECO:0000256" key="4">
    <source>
        <dbReference type="ARBA" id="ARBA00022723"/>
    </source>
</evidence>
<keyword evidence="7" id="KW-0378">Hydrolase</keyword>
<dbReference type="FunFam" id="1.10.150.20:FF:000030">
    <property type="entry name" value="Flap endonuclease GEN-like 1"/>
    <property type="match status" value="1"/>
</dbReference>
<dbReference type="SUPFAM" id="SSF88723">
    <property type="entry name" value="PIN domain-like"/>
    <property type="match status" value="1"/>
</dbReference>
<gene>
    <name evidence="16" type="ORF">MANES_01G262700v8</name>
</gene>
<dbReference type="Pfam" id="PF00867">
    <property type="entry name" value="XPG_I"/>
    <property type="match status" value="1"/>
</dbReference>
<accession>A0A2C9WP85</accession>
<evidence type="ECO:0000256" key="2">
    <source>
        <dbReference type="ARBA" id="ARBA00004123"/>
    </source>
</evidence>
<dbReference type="Gene3D" id="3.40.50.1010">
    <property type="entry name" value="5'-nuclease"/>
    <property type="match status" value="1"/>
</dbReference>
<dbReference type="OrthoDB" id="2959108at2759"/>
<dbReference type="FunFam" id="3.40.50.1010:FF:000032">
    <property type="entry name" value="Flap endonuclease GEN-like 1"/>
    <property type="match status" value="1"/>
</dbReference>
<evidence type="ECO:0000256" key="3">
    <source>
        <dbReference type="ARBA" id="ARBA00022722"/>
    </source>
</evidence>
<dbReference type="InterPro" id="IPR006085">
    <property type="entry name" value="XPG_DNA_repair_N"/>
</dbReference>
<dbReference type="EMBL" id="CM004387">
    <property type="protein sequence ID" value="OAY62368.1"/>
    <property type="molecule type" value="Genomic_DNA"/>
</dbReference>
<evidence type="ECO:0000259" key="14">
    <source>
        <dbReference type="SMART" id="SM00484"/>
    </source>
</evidence>
<feature type="region of interest" description="Disordered" evidence="13">
    <location>
        <begin position="579"/>
        <end position="599"/>
    </location>
</feature>
<evidence type="ECO:0000256" key="9">
    <source>
        <dbReference type="ARBA" id="ARBA00023204"/>
    </source>
</evidence>
<organism evidence="16 17">
    <name type="scientific">Manihot esculenta</name>
    <name type="common">Cassava</name>
    <name type="synonym">Jatropha manihot</name>
    <dbReference type="NCBI Taxonomy" id="3983"/>
    <lineage>
        <taxon>Eukaryota</taxon>
        <taxon>Viridiplantae</taxon>
        <taxon>Streptophyta</taxon>
        <taxon>Embryophyta</taxon>
        <taxon>Tracheophyta</taxon>
        <taxon>Spermatophyta</taxon>
        <taxon>Magnoliopsida</taxon>
        <taxon>eudicotyledons</taxon>
        <taxon>Gunneridae</taxon>
        <taxon>Pentapetalae</taxon>
        <taxon>rosids</taxon>
        <taxon>fabids</taxon>
        <taxon>Malpighiales</taxon>
        <taxon>Euphorbiaceae</taxon>
        <taxon>Crotonoideae</taxon>
        <taxon>Manihoteae</taxon>
        <taxon>Manihot</taxon>
    </lineage>
</organism>
<dbReference type="STRING" id="3983.A0A2C9WP85"/>
<dbReference type="PANTHER" id="PTHR11081">
    <property type="entry name" value="FLAP ENDONUCLEASE FAMILY MEMBER"/>
    <property type="match status" value="1"/>
</dbReference>
<feature type="domain" description="XPG-I" evidence="14">
    <location>
        <begin position="128"/>
        <end position="198"/>
    </location>
</feature>
<dbReference type="Proteomes" id="UP000091857">
    <property type="component" value="Chromosome 1"/>
</dbReference>
<dbReference type="AlphaFoldDB" id="A0A2C9WP85"/>
<dbReference type="Gene3D" id="1.10.150.20">
    <property type="entry name" value="5' to 3' exonuclease, C-terminal subdomain"/>
    <property type="match status" value="1"/>
</dbReference>
<comment type="similarity">
    <text evidence="11">Belongs to the XPG/RAD2 endonuclease family. GEN subfamily.</text>
</comment>
<dbReference type="InterPro" id="IPR006086">
    <property type="entry name" value="XPG-I_dom"/>
</dbReference>
<evidence type="ECO:0000256" key="13">
    <source>
        <dbReference type="SAM" id="MobiDB-lite"/>
    </source>
</evidence>
<dbReference type="SUPFAM" id="SSF47807">
    <property type="entry name" value="5' to 3' exonuclease, C-terminal subdomain"/>
    <property type="match status" value="1"/>
</dbReference>
<evidence type="ECO:0000256" key="1">
    <source>
        <dbReference type="ARBA" id="ARBA00001946"/>
    </source>
</evidence>
<evidence type="ECO:0000256" key="6">
    <source>
        <dbReference type="ARBA" id="ARBA00022763"/>
    </source>
</evidence>
<feature type="domain" description="XPG N-terminal" evidence="15">
    <location>
        <begin position="1"/>
        <end position="96"/>
    </location>
</feature>
<keyword evidence="17" id="KW-1185">Reference proteome</keyword>
<evidence type="ECO:0000256" key="5">
    <source>
        <dbReference type="ARBA" id="ARBA00022759"/>
    </source>
</evidence>
<dbReference type="Gramene" id="Manes.01G262700.1.v8.1">
    <property type="protein sequence ID" value="Manes.01G262700.1.v8.1.CDS"/>
    <property type="gene ID" value="Manes.01G262700.v8.1"/>
</dbReference>
<dbReference type="SMART" id="SM00485">
    <property type="entry name" value="XPGN"/>
    <property type="match status" value="1"/>
</dbReference>
<reference evidence="17" key="1">
    <citation type="journal article" date="2016" name="Nat. Biotechnol.">
        <title>Sequencing wild and cultivated cassava and related species reveals extensive interspecific hybridization and genetic diversity.</title>
        <authorList>
            <person name="Bredeson J.V."/>
            <person name="Lyons J.B."/>
            <person name="Prochnik S.E."/>
            <person name="Wu G.A."/>
            <person name="Ha C.M."/>
            <person name="Edsinger-Gonzales E."/>
            <person name="Grimwood J."/>
            <person name="Schmutz J."/>
            <person name="Rabbi I.Y."/>
            <person name="Egesi C."/>
            <person name="Nauluvula P."/>
            <person name="Lebot V."/>
            <person name="Ndunguru J."/>
            <person name="Mkamilo G."/>
            <person name="Bart R.S."/>
            <person name="Setter T.L."/>
            <person name="Gleadow R.M."/>
            <person name="Kulakow P."/>
            <person name="Ferguson M.E."/>
            <person name="Rounsley S."/>
            <person name="Rokhsar D.S."/>
        </authorList>
    </citation>
    <scope>NUCLEOTIDE SEQUENCE [LARGE SCALE GENOMIC DNA]</scope>
    <source>
        <strain evidence="17">cv. AM560-2</strain>
    </source>
</reference>
<dbReference type="InterPro" id="IPR029060">
    <property type="entry name" value="PIN-like_dom_sf"/>
</dbReference>
<proteinExistence type="inferred from homology"/>
<evidence type="ECO:0000256" key="10">
    <source>
        <dbReference type="ARBA" id="ARBA00023242"/>
    </source>
</evidence>
<keyword evidence="8" id="KW-0460">Magnesium</keyword>
<dbReference type="GO" id="GO:0006281">
    <property type="term" value="P:DNA repair"/>
    <property type="evidence" value="ECO:0007669"/>
    <property type="project" value="UniProtKB-KW"/>
</dbReference>
<dbReference type="InterPro" id="IPR036279">
    <property type="entry name" value="5-3_exonuclease_C_sf"/>
</dbReference>